<organism evidence="2 3">
    <name type="scientific">Streptomyces albireticuli</name>
    <dbReference type="NCBI Taxonomy" id="1940"/>
    <lineage>
        <taxon>Bacteria</taxon>
        <taxon>Bacillati</taxon>
        <taxon>Actinomycetota</taxon>
        <taxon>Actinomycetes</taxon>
        <taxon>Kitasatosporales</taxon>
        <taxon>Streptomycetaceae</taxon>
        <taxon>Streptomyces</taxon>
    </lineage>
</organism>
<sequence length="156" mass="15600">MHAADVGERDVARLDLPEGGVVGGTGSVDGERGLGELRLLGRGVRGRLLDEAGRDDVRELVLGALPVVRVAGRGRGGRSGGRGGVGNGRRVESRGGARGGGATGGMGVAGATGATGATARAMSIWASVLPGSRWSAPAAWAMASWTCPASSRSWAR</sequence>
<feature type="region of interest" description="Disordered" evidence="1">
    <location>
        <begin position="73"/>
        <end position="108"/>
    </location>
</feature>
<name>A0A1Z2L7E4_9ACTN</name>
<evidence type="ECO:0000256" key="1">
    <source>
        <dbReference type="SAM" id="MobiDB-lite"/>
    </source>
</evidence>
<dbReference type="EMBL" id="CP021744">
    <property type="protein sequence ID" value="ARZ70202.1"/>
    <property type="molecule type" value="Genomic_DNA"/>
</dbReference>
<evidence type="ECO:0000313" key="2">
    <source>
        <dbReference type="EMBL" id="ARZ70202.1"/>
    </source>
</evidence>
<evidence type="ECO:0000313" key="3">
    <source>
        <dbReference type="Proteomes" id="UP000195755"/>
    </source>
</evidence>
<feature type="compositionally biased region" description="Gly residues" evidence="1">
    <location>
        <begin position="73"/>
        <end position="87"/>
    </location>
</feature>
<dbReference type="Proteomes" id="UP000195755">
    <property type="component" value="Chromosome"/>
</dbReference>
<gene>
    <name evidence="2" type="ORF">SMD11_4605</name>
</gene>
<accession>A0A1Z2L7E4</accession>
<proteinExistence type="predicted"/>
<dbReference type="KEGG" id="salj:SMD11_4605"/>
<dbReference type="AlphaFoldDB" id="A0A1Z2L7E4"/>
<protein>
    <submittedName>
        <fullName evidence="2">Uncharacterized protein</fullName>
    </submittedName>
</protein>
<reference evidence="2 3" key="1">
    <citation type="submission" date="2017-06" db="EMBL/GenBank/DDBJ databases">
        <title>Streptomyces albireticuli Genome sequencing and assembly.</title>
        <authorList>
            <person name="Wang Y."/>
            <person name="Du B."/>
            <person name="Ding Y."/>
            <person name="Liu H."/>
            <person name="Hou Q."/>
            <person name="Liu K."/>
            <person name="Yao L."/>
            <person name="Wang C."/>
        </authorList>
    </citation>
    <scope>NUCLEOTIDE SEQUENCE [LARGE SCALE GENOMIC DNA]</scope>
    <source>
        <strain evidence="2 3">MDJK11</strain>
    </source>
</reference>
<feature type="compositionally biased region" description="Gly residues" evidence="1">
    <location>
        <begin position="96"/>
        <end position="108"/>
    </location>
</feature>